<dbReference type="InterPro" id="IPR042047">
    <property type="entry name" value="SleB_dom1"/>
</dbReference>
<dbReference type="InterPro" id="IPR011105">
    <property type="entry name" value="Cell_wall_hydrolase_SleB"/>
</dbReference>
<dbReference type="Proteomes" id="UP000219546">
    <property type="component" value="Unassembled WGS sequence"/>
</dbReference>
<dbReference type="EMBL" id="OAOP01000001">
    <property type="protein sequence ID" value="SNX66908.1"/>
    <property type="molecule type" value="Genomic_DNA"/>
</dbReference>
<evidence type="ECO:0000259" key="2">
    <source>
        <dbReference type="Pfam" id="PF07486"/>
    </source>
</evidence>
<proteinExistence type="predicted"/>
<feature type="region of interest" description="Disordered" evidence="1">
    <location>
        <begin position="1"/>
        <end position="20"/>
    </location>
</feature>
<dbReference type="Pfam" id="PF07486">
    <property type="entry name" value="Hydrolase_2"/>
    <property type="match status" value="1"/>
</dbReference>
<evidence type="ECO:0000313" key="3">
    <source>
        <dbReference type="EMBL" id="SNX66908.1"/>
    </source>
</evidence>
<gene>
    <name evidence="3" type="ORF">SAMN05877753_101221</name>
</gene>
<feature type="compositionally biased region" description="Polar residues" evidence="1">
    <location>
        <begin position="1"/>
        <end position="13"/>
    </location>
</feature>
<dbReference type="AlphaFoldDB" id="A0A285CIS9"/>
<evidence type="ECO:0000313" key="4">
    <source>
        <dbReference type="Proteomes" id="UP000219546"/>
    </source>
</evidence>
<dbReference type="Gene3D" id="1.10.10.2520">
    <property type="entry name" value="Cell wall hydrolase SleB, domain 1"/>
    <property type="match status" value="1"/>
</dbReference>
<name>A0A285CIS9_9BACI</name>
<evidence type="ECO:0000256" key="1">
    <source>
        <dbReference type="SAM" id="MobiDB-lite"/>
    </source>
</evidence>
<dbReference type="GO" id="GO:0016787">
    <property type="term" value="F:hydrolase activity"/>
    <property type="evidence" value="ECO:0007669"/>
    <property type="project" value="InterPro"/>
</dbReference>
<reference evidence="3 4" key="1">
    <citation type="submission" date="2017-08" db="EMBL/GenBank/DDBJ databases">
        <authorList>
            <person name="de Groot N.N."/>
        </authorList>
    </citation>
    <scope>NUCLEOTIDE SEQUENCE [LARGE SCALE GENOMIC DNA]</scope>
    <source>
        <strain evidence="3 4">JC228</strain>
    </source>
</reference>
<keyword evidence="4" id="KW-1185">Reference proteome</keyword>
<sequence>MSISKPSPKNVQNRGEEMPAVRATDADVKLLARLLRAEAEGEGRLGMLLVGNVGVNRVLGRCLDFKDITNIRQMVFQSPGGFEAIQKGYFYQPARQSEIGLARKVINGNRYHPANFSLWFFKPAGPCPAQWYNQWNSGKYKSHCFYHPTQADCPGVY</sequence>
<accession>A0A285CIS9</accession>
<feature type="domain" description="Cell wall hydrolase SleB" evidence="2">
    <location>
        <begin position="41"/>
        <end position="146"/>
    </location>
</feature>
<organism evidence="3 4">
    <name type="scientific">Bacillus oleivorans</name>
    <dbReference type="NCBI Taxonomy" id="1448271"/>
    <lineage>
        <taxon>Bacteria</taxon>
        <taxon>Bacillati</taxon>
        <taxon>Bacillota</taxon>
        <taxon>Bacilli</taxon>
        <taxon>Bacillales</taxon>
        <taxon>Bacillaceae</taxon>
        <taxon>Bacillus</taxon>
    </lineage>
</organism>
<protein>
    <submittedName>
        <fullName evidence="3">N-acetylmuramoyl-L-alanine amidase</fullName>
    </submittedName>
</protein>